<protein>
    <submittedName>
        <fullName evidence="1">Uncharacterized protein</fullName>
    </submittedName>
</protein>
<dbReference type="Proteomes" id="UP001153269">
    <property type="component" value="Unassembled WGS sequence"/>
</dbReference>
<comment type="caution">
    <text evidence="1">The sequence shown here is derived from an EMBL/GenBank/DDBJ whole genome shotgun (WGS) entry which is preliminary data.</text>
</comment>
<proteinExistence type="predicted"/>
<dbReference type="AlphaFoldDB" id="A0A9N7V478"/>
<gene>
    <name evidence="1" type="ORF">PLEPLA_LOCUS30248</name>
</gene>
<name>A0A9N7V478_PLEPL</name>
<evidence type="ECO:0000313" key="2">
    <source>
        <dbReference type="Proteomes" id="UP001153269"/>
    </source>
</evidence>
<sequence length="114" mass="12467">MPLRPCVVQLISGLMVGHGPTSCAPQSPGSLRLVLQIRRVPSFGHTRLVTCSFHYEADKCAPSLPWRTAMRIEYGSAEKEESALIKCNIMTPQLHRTMTDSMVGACVSLSRAVP</sequence>
<dbReference type="EMBL" id="CADEAL010002879">
    <property type="protein sequence ID" value="CAB1442570.1"/>
    <property type="molecule type" value="Genomic_DNA"/>
</dbReference>
<accession>A0A9N7V478</accession>
<organism evidence="1 2">
    <name type="scientific">Pleuronectes platessa</name>
    <name type="common">European plaice</name>
    <dbReference type="NCBI Taxonomy" id="8262"/>
    <lineage>
        <taxon>Eukaryota</taxon>
        <taxon>Metazoa</taxon>
        <taxon>Chordata</taxon>
        <taxon>Craniata</taxon>
        <taxon>Vertebrata</taxon>
        <taxon>Euteleostomi</taxon>
        <taxon>Actinopterygii</taxon>
        <taxon>Neopterygii</taxon>
        <taxon>Teleostei</taxon>
        <taxon>Neoteleostei</taxon>
        <taxon>Acanthomorphata</taxon>
        <taxon>Carangaria</taxon>
        <taxon>Pleuronectiformes</taxon>
        <taxon>Pleuronectoidei</taxon>
        <taxon>Pleuronectidae</taxon>
        <taxon>Pleuronectes</taxon>
    </lineage>
</organism>
<keyword evidence="2" id="KW-1185">Reference proteome</keyword>
<reference evidence="1" key="1">
    <citation type="submission" date="2020-03" db="EMBL/GenBank/DDBJ databases">
        <authorList>
            <person name="Weist P."/>
        </authorList>
    </citation>
    <scope>NUCLEOTIDE SEQUENCE</scope>
</reference>
<evidence type="ECO:0000313" key="1">
    <source>
        <dbReference type="EMBL" id="CAB1442570.1"/>
    </source>
</evidence>